<sequence length="91" mass="10743">MNLTRMDHQQLITFWNLNWKIAQKSFFCPFFVIDGKMNDENPTSKSSVKLTTHESVLPEKTLKFVERLEKGEKLPLNYSFIFNSEIFSIKP</sequence>
<proteinExistence type="predicted"/>
<dbReference type="Proteomes" id="UP000183832">
    <property type="component" value="Unassembled WGS sequence"/>
</dbReference>
<keyword evidence="2" id="KW-1185">Reference proteome</keyword>
<dbReference type="AlphaFoldDB" id="A0A1J1HZR4"/>
<dbReference type="EMBL" id="CVRI01000035">
    <property type="protein sequence ID" value="CRK92812.1"/>
    <property type="molecule type" value="Genomic_DNA"/>
</dbReference>
<reference evidence="1 2" key="1">
    <citation type="submission" date="2015-04" db="EMBL/GenBank/DDBJ databases">
        <authorList>
            <person name="Syromyatnikov M.Y."/>
            <person name="Popov V.N."/>
        </authorList>
    </citation>
    <scope>NUCLEOTIDE SEQUENCE [LARGE SCALE GENOMIC DNA]</scope>
</reference>
<organism evidence="1 2">
    <name type="scientific">Clunio marinus</name>
    <dbReference type="NCBI Taxonomy" id="568069"/>
    <lineage>
        <taxon>Eukaryota</taxon>
        <taxon>Metazoa</taxon>
        <taxon>Ecdysozoa</taxon>
        <taxon>Arthropoda</taxon>
        <taxon>Hexapoda</taxon>
        <taxon>Insecta</taxon>
        <taxon>Pterygota</taxon>
        <taxon>Neoptera</taxon>
        <taxon>Endopterygota</taxon>
        <taxon>Diptera</taxon>
        <taxon>Nematocera</taxon>
        <taxon>Chironomoidea</taxon>
        <taxon>Chironomidae</taxon>
        <taxon>Clunio</taxon>
    </lineage>
</organism>
<evidence type="ECO:0000313" key="2">
    <source>
        <dbReference type="Proteomes" id="UP000183832"/>
    </source>
</evidence>
<accession>A0A1J1HZR4</accession>
<evidence type="ECO:0000313" key="1">
    <source>
        <dbReference type="EMBL" id="CRK92812.1"/>
    </source>
</evidence>
<protein>
    <submittedName>
        <fullName evidence="1">CLUMA_CG006370, isoform A</fullName>
    </submittedName>
</protein>
<name>A0A1J1HZR4_9DIPT</name>
<gene>
    <name evidence="1" type="ORF">CLUMA_CG006370</name>
</gene>